<name>A0A8S9PQD9_BRACR</name>
<dbReference type="AlphaFoldDB" id="A0A8S9PQD9"/>
<organism evidence="1 2">
    <name type="scientific">Brassica cretica</name>
    <name type="common">Mustard</name>
    <dbReference type="NCBI Taxonomy" id="69181"/>
    <lineage>
        <taxon>Eukaryota</taxon>
        <taxon>Viridiplantae</taxon>
        <taxon>Streptophyta</taxon>
        <taxon>Embryophyta</taxon>
        <taxon>Tracheophyta</taxon>
        <taxon>Spermatophyta</taxon>
        <taxon>Magnoliopsida</taxon>
        <taxon>eudicotyledons</taxon>
        <taxon>Gunneridae</taxon>
        <taxon>Pentapetalae</taxon>
        <taxon>rosids</taxon>
        <taxon>malvids</taxon>
        <taxon>Brassicales</taxon>
        <taxon>Brassicaceae</taxon>
        <taxon>Brassiceae</taxon>
        <taxon>Brassica</taxon>
    </lineage>
</organism>
<evidence type="ECO:0000313" key="1">
    <source>
        <dbReference type="EMBL" id="KAF3526033.1"/>
    </source>
</evidence>
<gene>
    <name evidence="1" type="ORF">F2Q69_00047692</name>
</gene>
<evidence type="ECO:0000313" key="2">
    <source>
        <dbReference type="Proteomes" id="UP000712600"/>
    </source>
</evidence>
<comment type="caution">
    <text evidence="1">The sequence shown here is derived from an EMBL/GenBank/DDBJ whole genome shotgun (WGS) entry which is preliminary data.</text>
</comment>
<reference evidence="1" key="1">
    <citation type="submission" date="2019-12" db="EMBL/GenBank/DDBJ databases">
        <title>Genome sequencing and annotation of Brassica cretica.</title>
        <authorList>
            <person name="Studholme D.J."/>
            <person name="Sarris P."/>
        </authorList>
    </citation>
    <scope>NUCLEOTIDE SEQUENCE</scope>
    <source>
        <strain evidence="1">PFS-109/04</strain>
        <tissue evidence="1">Leaf</tissue>
    </source>
</reference>
<sequence>MVKVHLKSLDVFHPQRPSTVEKKLPRFLEAMGVDMLLLDAKVILFFEVMFIIVHQKLTGKITDLQRIYGITSPEQLSQTADSYTNHVGRCSFELFGYNTMRHLLLEEVSDQLRGLHGQATTAMLQLPEPVADTLPNCPRVHLTILKTILRFQILIDSAFPPGSSDRTEIDRELQGVKDGSGVVKEVRKVSLQKGDPRKSSGKVGSEVVEVLREKENKQEVEVQNKGQIITEADSVDTVNADMVCSGGNDGKASDWSLVSPGKIGRVQISSLREVAEVQISASKYSVLSIDEVEEGELEESQEVEGK</sequence>
<dbReference type="Proteomes" id="UP000712600">
    <property type="component" value="Unassembled WGS sequence"/>
</dbReference>
<dbReference type="EMBL" id="QGKX02001347">
    <property type="protein sequence ID" value="KAF3526033.1"/>
    <property type="molecule type" value="Genomic_DNA"/>
</dbReference>
<accession>A0A8S9PQD9</accession>
<protein>
    <submittedName>
        <fullName evidence="1">Uncharacterized protein</fullName>
    </submittedName>
</protein>
<proteinExistence type="predicted"/>